<feature type="region of interest" description="Disordered" evidence="1">
    <location>
        <begin position="238"/>
        <end position="257"/>
    </location>
</feature>
<accession>A0AAE0L2M9</accession>
<protein>
    <submittedName>
        <fullName evidence="2">Uncharacterized protein</fullName>
    </submittedName>
</protein>
<comment type="caution">
    <text evidence="2">The sequence shown here is derived from an EMBL/GenBank/DDBJ whole genome shotgun (WGS) entry which is preliminary data.</text>
</comment>
<gene>
    <name evidence="2" type="ORF">CYMTET_21780</name>
</gene>
<evidence type="ECO:0000313" key="2">
    <source>
        <dbReference type="EMBL" id="KAK3269793.1"/>
    </source>
</evidence>
<feature type="compositionally biased region" description="Low complexity" evidence="1">
    <location>
        <begin position="238"/>
        <end position="247"/>
    </location>
</feature>
<feature type="compositionally biased region" description="Polar residues" evidence="1">
    <location>
        <begin position="89"/>
        <end position="109"/>
    </location>
</feature>
<feature type="region of interest" description="Disordered" evidence="1">
    <location>
        <begin position="86"/>
        <end position="114"/>
    </location>
</feature>
<dbReference type="AlphaFoldDB" id="A0AAE0L2M9"/>
<evidence type="ECO:0000256" key="1">
    <source>
        <dbReference type="SAM" id="MobiDB-lite"/>
    </source>
</evidence>
<sequence>MGVCEEAATRDSGVSGAQVRDEQVETRHGEWQQGVQAWAVRMRAGGCGREEQHLGARVLPYMDDFLVLASDKVEALRARELATLASGGTRRNGNGSPRSWWNTSGSSPTRAKLPTEDNQAAVADAEPLRLQEPLADAAHETPVLLDLTDLKLGARYITSEANERNQLGQPSVRTARRGRTQAAGVKVRRHGAWWPPIGRGQMWFQQQAALADEAVIKPRCRDLFTPVGYYLQQAKQEAAATQQPKPEYGSKARRKGGLGDSSLADLAVKMQSAAPEDTTVSNYRPNEEAFMQFCVTEGRSWLPATEAFMQFCVTEGRSWFPATEAFMQFCVTEGRSWLPATEAFMQFCVTEGRSWLPATEAKAQQAGKQEEELAVRTWLPTRYVSVVHAPRLGLHPVGRAEAEMLSACTCMVFAFVYFGRLNTGVSMLWDHNRVAASFVWLHRFGGGIVSVVLHKE</sequence>
<feature type="region of interest" description="Disordered" evidence="1">
    <location>
        <begin position="1"/>
        <end position="20"/>
    </location>
</feature>
<feature type="region of interest" description="Disordered" evidence="1">
    <location>
        <begin position="165"/>
        <end position="186"/>
    </location>
</feature>
<dbReference type="EMBL" id="LGRX02010737">
    <property type="protein sequence ID" value="KAK3269793.1"/>
    <property type="molecule type" value="Genomic_DNA"/>
</dbReference>
<keyword evidence="3" id="KW-1185">Reference proteome</keyword>
<dbReference type="Proteomes" id="UP001190700">
    <property type="component" value="Unassembled WGS sequence"/>
</dbReference>
<evidence type="ECO:0000313" key="3">
    <source>
        <dbReference type="Proteomes" id="UP001190700"/>
    </source>
</evidence>
<name>A0AAE0L2M9_9CHLO</name>
<proteinExistence type="predicted"/>
<reference evidence="2 3" key="1">
    <citation type="journal article" date="2015" name="Genome Biol. Evol.">
        <title>Comparative Genomics of a Bacterivorous Green Alga Reveals Evolutionary Causalities and Consequences of Phago-Mixotrophic Mode of Nutrition.</title>
        <authorList>
            <person name="Burns J.A."/>
            <person name="Paasch A."/>
            <person name="Narechania A."/>
            <person name="Kim E."/>
        </authorList>
    </citation>
    <scope>NUCLEOTIDE SEQUENCE [LARGE SCALE GENOMIC DNA]</scope>
    <source>
        <strain evidence="2 3">PLY_AMNH</strain>
    </source>
</reference>
<organism evidence="2 3">
    <name type="scientific">Cymbomonas tetramitiformis</name>
    <dbReference type="NCBI Taxonomy" id="36881"/>
    <lineage>
        <taxon>Eukaryota</taxon>
        <taxon>Viridiplantae</taxon>
        <taxon>Chlorophyta</taxon>
        <taxon>Pyramimonadophyceae</taxon>
        <taxon>Pyramimonadales</taxon>
        <taxon>Pyramimonadaceae</taxon>
        <taxon>Cymbomonas</taxon>
    </lineage>
</organism>